<reference evidence="2 3" key="1">
    <citation type="journal article" date="2013" name="PLoS ONE">
        <title>Assembly-driven community genomics of a hypersaline microbial ecosystem.</title>
        <authorList>
            <person name="Podell S."/>
            <person name="Ugalde J.A."/>
            <person name="Narasingarao P."/>
            <person name="Banfield J.F."/>
            <person name="Heidelberg K.B."/>
            <person name="Allen E.E."/>
        </authorList>
    </citation>
    <scope>NUCLEOTIDE SEQUENCE [LARGE SCALE GENOMIC DNA]</scope>
    <source>
        <strain evidence="3">J07HQW2</strain>
    </source>
</reference>
<accession>U1NGK3</accession>
<name>U1NGK3_9EURY</name>
<proteinExistence type="predicted"/>
<dbReference type="EMBL" id="KE356561">
    <property type="protein sequence ID" value="ERG95953.1"/>
    <property type="molecule type" value="Genomic_DNA"/>
</dbReference>
<organism evidence="2 3">
    <name type="scientific">Haloquadratum walsbyi J07HQW2</name>
    <dbReference type="NCBI Taxonomy" id="1238425"/>
    <lineage>
        <taxon>Archaea</taxon>
        <taxon>Methanobacteriati</taxon>
        <taxon>Methanobacteriota</taxon>
        <taxon>Stenosarchaea group</taxon>
        <taxon>Halobacteria</taxon>
        <taxon>Halobacteriales</taxon>
        <taxon>Haloferacaceae</taxon>
        <taxon>Haloquadratum</taxon>
    </lineage>
</organism>
<dbReference type="AlphaFoldDB" id="U1NGK3"/>
<feature type="region of interest" description="Disordered" evidence="1">
    <location>
        <begin position="34"/>
        <end position="65"/>
    </location>
</feature>
<evidence type="ECO:0000256" key="1">
    <source>
        <dbReference type="SAM" id="MobiDB-lite"/>
    </source>
</evidence>
<dbReference type="HOGENOM" id="CLU_2613547_0_0_2"/>
<feature type="compositionally biased region" description="Low complexity" evidence="1">
    <location>
        <begin position="50"/>
        <end position="63"/>
    </location>
</feature>
<gene>
    <name evidence="2" type="ORF">J07HQW2_02414</name>
</gene>
<evidence type="ECO:0000313" key="2">
    <source>
        <dbReference type="EMBL" id="ERG95953.1"/>
    </source>
</evidence>
<sequence length="78" mass="8201">MLERGLVLLAERLEEQLGLGLGQLEVERLKETGLPTDTGKVRSESGPAKTVVETGSTTEGEGSPMIKSGIETAVSMSD</sequence>
<evidence type="ECO:0000313" key="3">
    <source>
        <dbReference type="Proteomes" id="UP000030710"/>
    </source>
</evidence>
<dbReference type="Proteomes" id="UP000030710">
    <property type="component" value="Unassembled WGS sequence"/>
</dbReference>
<protein>
    <submittedName>
        <fullName evidence="2">Uncharacterized protein</fullName>
    </submittedName>
</protein>